<evidence type="ECO:0000256" key="2">
    <source>
        <dbReference type="ARBA" id="ARBA00022823"/>
    </source>
</evidence>
<dbReference type="AlphaFoldDB" id="A0A9C7CRI1"/>
<dbReference type="NCBIfam" id="NF002270">
    <property type="entry name" value="PRK01202.1"/>
    <property type="match status" value="1"/>
</dbReference>
<comment type="similarity">
    <text evidence="1 3">Belongs to the GcvH family.</text>
</comment>
<dbReference type="EMBL" id="AP026973">
    <property type="protein sequence ID" value="BDT76224.1"/>
    <property type="molecule type" value="Genomic_DNA"/>
</dbReference>
<comment type="cofactor">
    <cofactor evidence="3">
        <name>(R)-lipoate</name>
        <dbReference type="ChEBI" id="CHEBI:83088"/>
    </cofactor>
    <text evidence="3">Binds 1 lipoyl cofactor covalently.</text>
</comment>
<evidence type="ECO:0000256" key="3">
    <source>
        <dbReference type="HAMAP-Rule" id="MF_00272"/>
    </source>
</evidence>
<sequence>MHPKDKTMNSQDTFKFAETHEWADQEDDGLIWVGISNHAQEALGDVMFFQAPKLGQQVKQGEAIAVIESVKAASDIHAPVSGEIVALNEEVDASPELVNEKPYGVWLFKIKPTSDDSLASDLSRLLTLETYNAGPGA</sequence>
<dbReference type="GO" id="GO:0019464">
    <property type="term" value="P:glycine decarboxylation via glycine cleavage system"/>
    <property type="evidence" value="ECO:0007669"/>
    <property type="project" value="UniProtKB-UniRule"/>
</dbReference>
<accession>A0A9C7CRI1</accession>
<feature type="domain" description="Lipoyl-binding" evidence="5">
    <location>
        <begin position="30"/>
        <end position="111"/>
    </location>
</feature>
<evidence type="ECO:0000313" key="6">
    <source>
        <dbReference type="EMBL" id="BDT76224.1"/>
    </source>
</evidence>
<feature type="modified residue" description="N6-lipoyllysine" evidence="3 4">
    <location>
        <position position="71"/>
    </location>
</feature>
<dbReference type="InterPro" id="IPR033753">
    <property type="entry name" value="GCV_H/Fam206"/>
</dbReference>
<dbReference type="PANTHER" id="PTHR11715">
    <property type="entry name" value="GLYCINE CLEAVAGE SYSTEM H PROTEIN"/>
    <property type="match status" value="1"/>
</dbReference>
<dbReference type="Gene3D" id="2.40.50.100">
    <property type="match status" value="1"/>
</dbReference>
<dbReference type="GO" id="GO:0005829">
    <property type="term" value="C:cytosol"/>
    <property type="evidence" value="ECO:0007669"/>
    <property type="project" value="TreeGrafter"/>
</dbReference>
<dbReference type="NCBIfam" id="TIGR00527">
    <property type="entry name" value="gcvH"/>
    <property type="match status" value="1"/>
</dbReference>
<dbReference type="Proteomes" id="UP001211097">
    <property type="component" value="Chromosome"/>
</dbReference>
<dbReference type="Pfam" id="PF01597">
    <property type="entry name" value="GCV_H"/>
    <property type="match status" value="1"/>
</dbReference>
<proteinExistence type="inferred from homology"/>
<comment type="function">
    <text evidence="3">The glycine cleavage system catalyzes the degradation of glycine. The H protein shuttles the methylamine group of glycine from the P protein to the T protein.</text>
</comment>
<dbReference type="KEGG" id="pyt:PKF023_00270"/>
<protein>
    <recommendedName>
        <fullName evidence="3">Glycine cleavage system H protein</fullName>
    </recommendedName>
</protein>
<organism evidence="6">
    <name type="scientific">Polynucleobacter yangtzensis</name>
    <dbReference type="NCBI Taxonomy" id="1743159"/>
    <lineage>
        <taxon>Bacteria</taxon>
        <taxon>Pseudomonadati</taxon>
        <taxon>Pseudomonadota</taxon>
        <taxon>Betaproteobacteria</taxon>
        <taxon>Burkholderiales</taxon>
        <taxon>Burkholderiaceae</taxon>
        <taxon>Polynucleobacter</taxon>
    </lineage>
</organism>
<evidence type="ECO:0000256" key="1">
    <source>
        <dbReference type="ARBA" id="ARBA00009249"/>
    </source>
</evidence>
<evidence type="ECO:0000259" key="5">
    <source>
        <dbReference type="PROSITE" id="PS50968"/>
    </source>
</evidence>
<dbReference type="PANTHER" id="PTHR11715:SF3">
    <property type="entry name" value="GLYCINE CLEAVAGE SYSTEM H PROTEIN-RELATED"/>
    <property type="match status" value="1"/>
</dbReference>
<dbReference type="HAMAP" id="MF_00272">
    <property type="entry name" value="GcvH"/>
    <property type="match status" value="1"/>
</dbReference>
<keyword evidence="2 3" id="KW-0450">Lipoyl</keyword>
<dbReference type="PROSITE" id="PS00189">
    <property type="entry name" value="LIPOYL"/>
    <property type="match status" value="1"/>
</dbReference>
<comment type="subunit">
    <text evidence="3">The glycine cleavage system is composed of four proteins: P, T, L and H.</text>
</comment>
<dbReference type="CDD" id="cd06848">
    <property type="entry name" value="GCS_H"/>
    <property type="match status" value="1"/>
</dbReference>
<dbReference type="InterPro" id="IPR011053">
    <property type="entry name" value="Single_hybrid_motif"/>
</dbReference>
<name>A0A9C7CRI1_9BURK</name>
<reference evidence="6" key="1">
    <citation type="submission" date="2022-11" db="EMBL/GenBank/DDBJ databases">
        <title>Complete Genome Sequences of three Polynucleobacter sp. Subcluster PnecC Strains KF022, KF023, and KF032 Isolated from a Shallow Eutrophic Lake in Japan.</title>
        <authorList>
            <person name="Ogata Y."/>
            <person name="Watanabe K."/>
            <person name="Takemine S."/>
            <person name="Shindo C."/>
            <person name="Kurokawa R."/>
            <person name="Suda W."/>
        </authorList>
    </citation>
    <scope>NUCLEOTIDE SEQUENCE</scope>
    <source>
        <strain evidence="6">KF023</strain>
    </source>
</reference>
<dbReference type="InterPro" id="IPR017453">
    <property type="entry name" value="GCV_H_sub"/>
</dbReference>
<dbReference type="InterPro" id="IPR000089">
    <property type="entry name" value="Biotin_lipoyl"/>
</dbReference>
<dbReference type="InterPro" id="IPR003016">
    <property type="entry name" value="2-oxoA_DH_lipoyl-BS"/>
</dbReference>
<dbReference type="InterPro" id="IPR002930">
    <property type="entry name" value="GCV_H"/>
</dbReference>
<dbReference type="GO" id="GO:0005960">
    <property type="term" value="C:glycine cleavage complex"/>
    <property type="evidence" value="ECO:0007669"/>
    <property type="project" value="InterPro"/>
</dbReference>
<gene>
    <name evidence="6" type="primary">gcvH2</name>
    <name evidence="3" type="synonym">gcvH</name>
    <name evidence="6" type="ORF">PKF023_00270</name>
</gene>
<evidence type="ECO:0000256" key="4">
    <source>
        <dbReference type="PIRSR" id="PIRSR617453-50"/>
    </source>
</evidence>
<dbReference type="PROSITE" id="PS50968">
    <property type="entry name" value="BIOTINYL_LIPOYL"/>
    <property type="match status" value="1"/>
</dbReference>
<dbReference type="SUPFAM" id="SSF51230">
    <property type="entry name" value="Single hybrid motif"/>
    <property type="match status" value="1"/>
</dbReference>
<dbReference type="GO" id="GO:0009249">
    <property type="term" value="P:protein lipoylation"/>
    <property type="evidence" value="ECO:0007669"/>
    <property type="project" value="TreeGrafter"/>
</dbReference>